<keyword evidence="2" id="KW-1185">Reference proteome</keyword>
<accession>A0ACA9NPB7</accession>
<proteinExistence type="predicted"/>
<comment type="caution">
    <text evidence="1">The sequence shown here is derived from an EMBL/GenBank/DDBJ whole genome shotgun (WGS) entry which is preliminary data.</text>
</comment>
<gene>
    <name evidence="1" type="ORF">RPERSI_LOCUS8548</name>
</gene>
<dbReference type="Proteomes" id="UP000789920">
    <property type="component" value="Unassembled WGS sequence"/>
</dbReference>
<organism evidence="1 2">
    <name type="scientific">Racocetra persica</name>
    <dbReference type="NCBI Taxonomy" id="160502"/>
    <lineage>
        <taxon>Eukaryota</taxon>
        <taxon>Fungi</taxon>
        <taxon>Fungi incertae sedis</taxon>
        <taxon>Mucoromycota</taxon>
        <taxon>Glomeromycotina</taxon>
        <taxon>Glomeromycetes</taxon>
        <taxon>Diversisporales</taxon>
        <taxon>Gigasporaceae</taxon>
        <taxon>Racocetra</taxon>
    </lineage>
</organism>
<sequence>MSYSSFRIALLSLYVLLVSVDSSLNTLVSGPHVPFLVDNVQPHRNHLMNKNIIQAAQIQPNHHHHYLTNEKTRHYPVHNHLLSDKSPIQAIPQPHRHIIREPYRYPHSSHQHHTSSRSEPIFPWSRTYAQCEALQLNGPLSPISCEKLLKNQHRLSPLRSMLLTSVCARILGASDISTFNEMIRALALQISTLNSENQEPQSTTIEVTISTTSDTDQKVDAPSNELLLSEAHNEPETGSDGDIQNNDAESSQALIPLLSEIKHDAPIVPELQKIQRPNRKSTPSRINPNYYIEPLPESALNAFDTSIWPSIQEPQQYLSFITFLQQPISSTLFGSLITVFGILLMLSVVFQLFVNFVKKKLAT</sequence>
<dbReference type="EMBL" id="CAJVQC010015509">
    <property type="protein sequence ID" value="CAG8667833.1"/>
    <property type="molecule type" value="Genomic_DNA"/>
</dbReference>
<evidence type="ECO:0000313" key="1">
    <source>
        <dbReference type="EMBL" id="CAG8667833.1"/>
    </source>
</evidence>
<protein>
    <submittedName>
        <fullName evidence="1">33555_t:CDS:1</fullName>
    </submittedName>
</protein>
<reference evidence="1" key="1">
    <citation type="submission" date="2021-06" db="EMBL/GenBank/DDBJ databases">
        <authorList>
            <person name="Kallberg Y."/>
            <person name="Tangrot J."/>
            <person name="Rosling A."/>
        </authorList>
    </citation>
    <scope>NUCLEOTIDE SEQUENCE</scope>
    <source>
        <strain evidence="1">MA461A</strain>
    </source>
</reference>
<name>A0ACA9NPB7_9GLOM</name>
<evidence type="ECO:0000313" key="2">
    <source>
        <dbReference type="Proteomes" id="UP000789920"/>
    </source>
</evidence>